<protein>
    <submittedName>
        <fullName evidence="1">Uncharacterized protein</fullName>
    </submittedName>
</protein>
<evidence type="ECO:0000313" key="1">
    <source>
        <dbReference type="EnsemblPlants" id="Zm00001eb030070_P001"/>
    </source>
</evidence>
<dbReference type="AlphaFoldDB" id="A0A804LR37"/>
<keyword evidence="2" id="KW-1185">Reference proteome</keyword>
<dbReference type="EnsemblPlants" id="Zm00001eb030070_T001">
    <property type="protein sequence ID" value="Zm00001eb030070_P001"/>
    <property type="gene ID" value="Zm00001eb030070"/>
</dbReference>
<organism evidence="1 2">
    <name type="scientific">Zea mays</name>
    <name type="common">Maize</name>
    <dbReference type="NCBI Taxonomy" id="4577"/>
    <lineage>
        <taxon>Eukaryota</taxon>
        <taxon>Viridiplantae</taxon>
        <taxon>Streptophyta</taxon>
        <taxon>Embryophyta</taxon>
        <taxon>Tracheophyta</taxon>
        <taxon>Spermatophyta</taxon>
        <taxon>Magnoliopsida</taxon>
        <taxon>Liliopsida</taxon>
        <taxon>Poales</taxon>
        <taxon>Poaceae</taxon>
        <taxon>PACMAD clade</taxon>
        <taxon>Panicoideae</taxon>
        <taxon>Andropogonodae</taxon>
        <taxon>Andropogoneae</taxon>
        <taxon>Tripsacinae</taxon>
        <taxon>Zea</taxon>
    </lineage>
</organism>
<name>A0A804LR37_MAIZE</name>
<dbReference type="Proteomes" id="UP000007305">
    <property type="component" value="Chromosome 1"/>
</dbReference>
<reference evidence="1" key="2">
    <citation type="submission" date="2019-07" db="EMBL/GenBank/DDBJ databases">
        <authorList>
            <person name="Seetharam A."/>
            <person name="Woodhouse M."/>
            <person name="Cannon E."/>
        </authorList>
    </citation>
    <scope>NUCLEOTIDE SEQUENCE [LARGE SCALE GENOMIC DNA]</scope>
    <source>
        <strain evidence="1">cv. B73</strain>
    </source>
</reference>
<reference evidence="2" key="1">
    <citation type="submission" date="2015-12" db="EMBL/GenBank/DDBJ databases">
        <title>Update maize B73 reference genome by single molecule sequencing technologies.</title>
        <authorList>
            <consortium name="Maize Genome Sequencing Project"/>
            <person name="Ware D."/>
        </authorList>
    </citation>
    <scope>NUCLEOTIDE SEQUENCE [LARGE SCALE GENOMIC DNA]</scope>
    <source>
        <strain evidence="2">cv. B73</strain>
    </source>
</reference>
<evidence type="ECO:0000313" key="2">
    <source>
        <dbReference type="Proteomes" id="UP000007305"/>
    </source>
</evidence>
<dbReference type="InParanoid" id="A0A804LR37"/>
<sequence>MARYTYASSRARWRSGRYDPMRRTSAVSMKSGSSSNTATDVTEAATAAHLPSRIGRTPLAIAMFAADRYALECCERLATFGISVSCSRLGRRDDSLRFGAHLGNPGGLCQIGALALLAPPAAALDVLHPPHGALKRVHTLR</sequence>
<dbReference type="Gramene" id="Zm00001eb030070_T001">
    <property type="protein sequence ID" value="Zm00001eb030070_P001"/>
    <property type="gene ID" value="Zm00001eb030070"/>
</dbReference>
<accession>A0A804LR37</accession>
<proteinExistence type="predicted"/>
<reference evidence="1" key="3">
    <citation type="submission" date="2021-05" db="UniProtKB">
        <authorList>
            <consortium name="EnsemblPlants"/>
        </authorList>
    </citation>
    <scope>IDENTIFICATION</scope>
    <source>
        <strain evidence="1">cv. B73</strain>
    </source>
</reference>